<dbReference type="Gene3D" id="3.30.420.10">
    <property type="entry name" value="Ribonuclease H-like superfamily/Ribonuclease H"/>
    <property type="match status" value="1"/>
</dbReference>
<name>A0A372NW55_9SPHI</name>
<keyword evidence="3" id="KW-1185">Reference proteome</keyword>
<evidence type="ECO:0000259" key="1">
    <source>
        <dbReference type="Pfam" id="PF13358"/>
    </source>
</evidence>
<dbReference type="RefSeq" id="WP_117392566.1">
    <property type="nucleotide sequence ID" value="NZ_QWDC01000002.1"/>
</dbReference>
<comment type="caution">
    <text evidence="2">The sequence shown here is derived from an EMBL/GenBank/DDBJ whole genome shotgun (WGS) entry which is preliminary data.</text>
</comment>
<dbReference type="EMBL" id="QWDC01000002">
    <property type="protein sequence ID" value="RFZ92857.1"/>
    <property type="molecule type" value="Genomic_DNA"/>
</dbReference>
<proteinExistence type="predicted"/>
<dbReference type="AlphaFoldDB" id="A0A372NW55"/>
<gene>
    <name evidence="2" type="ORF">D0C36_15815</name>
</gene>
<evidence type="ECO:0000313" key="3">
    <source>
        <dbReference type="Proteomes" id="UP000264217"/>
    </source>
</evidence>
<protein>
    <submittedName>
        <fullName evidence="2">IS630 family transposase</fullName>
    </submittedName>
</protein>
<dbReference type="Proteomes" id="UP000264217">
    <property type="component" value="Unassembled WGS sequence"/>
</dbReference>
<dbReference type="NCBIfam" id="NF033545">
    <property type="entry name" value="transpos_IS630"/>
    <property type="match status" value="1"/>
</dbReference>
<dbReference type="OrthoDB" id="9803878at2"/>
<sequence length="537" mass="61637">MPCKQIHCPAVAFKNAADMVRNVPNIKVFALRRMFIAGKVNKSAASRELGIDRRTIFRYFREFSEIRKHYPEKLSDMHFYMPGGDRSHRLTRLYHPTIRLLPEVIAAEKRPRLSAVSAYQHYKQLMPEGYSYSAFKDVLFKYCRENNISLICNKIIPFISVEDKAVLARWRKGNDHQRWQVAVVLEAAHTRISLLYTVNRVECCFRTALRWIDIYQRSGLAGFERSYTVNPEVKSRMKEKMDNVLHLVQQSPKIYGLPKTSWTTKELAGVYEQVYGSPMSAAAASVYLRKQGINTRRAKEVLTSPDPLFREKFAAIQDILAHLGPSERFFSIDEYGPASVRPKGGRALALPGGRPVFEQVQKGKGWFIMFAALELSTNQVSHFYTRKKDTAEMIRLIDLLVGQYRDCEKLYLSWDAVSFHASRKLLAHIAELNSPAYRARWRTPAIGVAPLPSSAQFLNVIESVFSGMARSVIHNSDYQSLEECCRAIDAHFEKRNRFFKDHPQKAGKMIWGKEKVPAVFDKSNLCRSRSGNHKSRS</sequence>
<dbReference type="InterPro" id="IPR047655">
    <property type="entry name" value="Transpos_IS630-like"/>
</dbReference>
<dbReference type="GO" id="GO:0003676">
    <property type="term" value="F:nucleic acid binding"/>
    <property type="evidence" value="ECO:0007669"/>
    <property type="project" value="InterPro"/>
</dbReference>
<dbReference type="InterPro" id="IPR038717">
    <property type="entry name" value="Tc1-like_DDE_dom"/>
</dbReference>
<reference evidence="2 3" key="1">
    <citation type="submission" date="2018-08" db="EMBL/GenBank/DDBJ databases">
        <title>Mucilaginibacter sp. MYSH2.</title>
        <authorList>
            <person name="Seo T."/>
        </authorList>
    </citation>
    <scope>NUCLEOTIDE SEQUENCE [LARGE SCALE GENOMIC DNA]</scope>
    <source>
        <strain evidence="2 3">MYSH2</strain>
    </source>
</reference>
<dbReference type="InterPro" id="IPR036397">
    <property type="entry name" value="RNaseH_sf"/>
</dbReference>
<feature type="domain" description="Tc1-like transposase DDE" evidence="1">
    <location>
        <begin position="331"/>
        <end position="483"/>
    </location>
</feature>
<organism evidence="2 3">
    <name type="scientific">Mucilaginibacter conchicola</name>
    <dbReference type="NCBI Taxonomy" id="2303333"/>
    <lineage>
        <taxon>Bacteria</taxon>
        <taxon>Pseudomonadati</taxon>
        <taxon>Bacteroidota</taxon>
        <taxon>Sphingobacteriia</taxon>
        <taxon>Sphingobacteriales</taxon>
        <taxon>Sphingobacteriaceae</taxon>
        <taxon>Mucilaginibacter</taxon>
    </lineage>
</organism>
<evidence type="ECO:0000313" key="2">
    <source>
        <dbReference type="EMBL" id="RFZ92857.1"/>
    </source>
</evidence>
<dbReference type="Pfam" id="PF13358">
    <property type="entry name" value="DDE_3"/>
    <property type="match status" value="1"/>
</dbReference>
<accession>A0A372NW55</accession>